<keyword evidence="6 7" id="KW-0472">Membrane</keyword>
<dbReference type="SUPFAM" id="SSF90123">
    <property type="entry name" value="ABC transporter transmembrane region"/>
    <property type="match status" value="1"/>
</dbReference>
<evidence type="ECO:0000256" key="7">
    <source>
        <dbReference type="SAM" id="Phobius"/>
    </source>
</evidence>
<dbReference type="Gene3D" id="3.40.50.300">
    <property type="entry name" value="P-loop containing nucleotide triphosphate hydrolases"/>
    <property type="match status" value="1"/>
</dbReference>
<sequence>MFKPDWKQILFLCLISIPNSLFTFGILFIINSIVTGKNIFISADLDKLFFVIIALSFGLNLFFQRKIVGFTFNLIYENEIRIFQSLRQTSLKQLETIGPERIYGIVEDVRLFAYMPGFLSATLSALMSLIICLTYYFILSVKAALVVILLIGFLVLLYVFINKRLFQRVLSLRSMNDAYFKVVDDAIKGFKELKMNTIKSHNLFEHFLGRNRREVRDLETGIGNRYLALNLFSQYGLYLMMGIILFILPAVHLLQQKEVIPFVVLLLFIIGPVSTLLGLQNYYTRAFVANGRIATFLEEMKNLPLNEIVHEPLTALSEVSALRFENITYHYESRIGDSTFHLGPVDLNITKGETIFIIGGNGSGKSTFINCLTGLYKPTGGRIFLNDQEVGNDDQYYRNHMTAIFTDNHLFSRNYDNYSLEGNKKYERLLKVMKLDNVVADDREESARRKFSKGQSKRMAMIFALMEDAPVLVLDEWAADQDPYFRKYFYEKLLPELKKQGKTIIAVTHDDAYFKYADRVIKFDYGKIVRDIQVNEKPLETETLWEL</sequence>
<reference evidence="10 12" key="1">
    <citation type="submission" date="2016-11" db="EMBL/GenBank/DDBJ databases">
        <authorList>
            <person name="Jaros S."/>
            <person name="Januszkiewicz K."/>
            <person name="Wedrychowicz H."/>
        </authorList>
    </citation>
    <scope>NUCLEOTIDE SEQUENCE [LARGE SCALE GENOMIC DNA]</scope>
    <source>
        <strain evidence="10 12">DSM 784</strain>
    </source>
</reference>
<dbReference type="GO" id="GO:0034040">
    <property type="term" value="F:ATPase-coupled lipid transmembrane transporter activity"/>
    <property type="evidence" value="ECO:0007669"/>
    <property type="project" value="TreeGrafter"/>
</dbReference>
<dbReference type="PROSITE" id="PS50929">
    <property type="entry name" value="ABC_TM1F"/>
    <property type="match status" value="1"/>
</dbReference>
<name>A0A1K1QNH0_9BACT</name>
<feature type="domain" description="ABC transmembrane type-1" evidence="9">
    <location>
        <begin position="9"/>
        <end position="285"/>
    </location>
</feature>
<dbReference type="InterPro" id="IPR027417">
    <property type="entry name" value="P-loop_NTPase"/>
</dbReference>
<dbReference type="EMBL" id="CP140154">
    <property type="protein sequence ID" value="WQG89307.1"/>
    <property type="molecule type" value="Genomic_DNA"/>
</dbReference>
<feature type="transmembrane region" description="Helical" evidence="7">
    <location>
        <begin position="143"/>
        <end position="161"/>
    </location>
</feature>
<proteinExistence type="predicted"/>
<evidence type="ECO:0000256" key="1">
    <source>
        <dbReference type="ARBA" id="ARBA00004651"/>
    </source>
</evidence>
<dbReference type="InterPro" id="IPR011527">
    <property type="entry name" value="ABC1_TM_dom"/>
</dbReference>
<gene>
    <name evidence="10" type="ORF">SAMN05661012_02966</name>
    <name evidence="11" type="ORF">SR876_30720</name>
</gene>
<dbReference type="GO" id="GO:0005886">
    <property type="term" value="C:plasma membrane"/>
    <property type="evidence" value="ECO:0007669"/>
    <property type="project" value="UniProtKB-SubCell"/>
</dbReference>
<keyword evidence="4 10" id="KW-0067">ATP-binding</keyword>
<feature type="transmembrane region" description="Helical" evidence="7">
    <location>
        <begin position="45"/>
        <end position="63"/>
    </location>
</feature>
<reference evidence="11 13" key="2">
    <citation type="submission" date="2023-11" db="EMBL/GenBank/DDBJ databases">
        <title>MicrobeMod: A computational toolkit for identifying prokaryotic methylation and restriction-modification with nanopore sequencing.</title>
        <authorList>
            <person name="Crits-Christoph A."/>
            <person name="Kang S.C."/>
            <person name="Lee H."/>
            <person name="Ostrov N."/>
        </authorList>
    </citation>
    <scope>NUCLEOTIDE SEQUENCE [LARGE SCALE GENOMIC DNA]</scope>
    <source>
        <strain evidence="11 13">ATCC 23090</strain>
    </source>
</reference>
<feature type="transmembrane region" description="Helical" evidence="7">
    <location>
        <begin position="235"/>
        <end position="254"/>
    </location>
</feature>
<keyword evidence="3" id="KW-0547">Nucleotide-binding</keyword>
<keyword evidence="13" id="KW-1185">Reference proteome</keyword>
<evidence type="ECO:0000259" key="9">
    <source>
        <dbReference type="PROSITE" id="PS50929"/>
    </source>
</evidence>
<keyword evidence="5 7" id="KW-1133">Transmembrane helix</keyword>
<dbReference type="PANTHER" id="PTHR24221">
    <property type="entry name" value="ATP-BINDING CASSETTE SUB-FAMILY B"/>
    <property type="match status" value="1"/>
</dbReference>
<feature type="transmembrane region" description="Helical" evidence="7">
    <location>
        <begin position="111"/>
        <end position="137"/>
    </location>
</feature>
<dbReference type="PROSITE" id="PS50893">
    <property type="entry name" value="ABC_TRANSPORTER_2"/>
    <property type="match status" value="1"/>
</dbReference>
<dbReference type="Proteomes" id="UP000183788">
    <property type="component" value="Unassembled WGS sequence"/>
</dbReference>
<evidence type="ECO:0000256" key="6">
    <source>
        <dbReference type="ARBA" id="ARBA00023136"/>
    </source>
</evidence>
<dbReference type="AlphaFoldDB" id="A0A1K1QNH0"/>
<evidence type="ECO:0000259" key="8">
    <source>
        <dbReference type="PROSITE" id="PS50893"/>
    </source>
</evidence>
<dbReference type="STRING" id="1004.SAMN05661012_02966"/>
<dbReference type="PANTHER" id="PTHR24221:SF653">
    <property type="entry name" value="TRANSPORT ATP-BINDING PROTEIN CYDC"/>
    <property type="match status" value="1"/>
</dbReference>
<dbReference type="Proteomes" id="UP001326715">
    <property type="component" value="Chromosome"/>
</dbReference>
<dbReference type="GO" id="GO:0140359">
    <property type="term" value="F:ABC-type transporter activity"/>
    <property type="evidence" value="ECO:0007669"/>
    <property type="project" value="InterPro"/>
</dbReference>
<feature type="transmembrane region" description="Helical" evidence="7">
    <location>
        <begin position="260"/>
        <end position="279"/>
    </location>
</feature>
<dbReference type="EMBL" id="FPIZ01000008">
    <property type="protein sequence ID" value="SFW61448.1"/>
    <property type="molecule type" value="Genomic_DNA"/>
</dbReference>
<dbReference type="InterPro" id="IPR003439">
    <property type="entry name" value="ABC_transporter-like_ATP-bd"/>
</dbReference>
<dbReference type="RefSeq" id="WP_072361470.1">
    <property type="nucleotide sequence ID" value="NZ_CP139972.1"/>
</dbReference>
<evidence type="ECO:0000313" key="13">
    <source>
        <dbReference type="Proteomes" id="UP001326715"/>
    </source>
</evidence>
<dbReference type="SMART" id="SM00382">
    <property type="entry name" value="AAA"/>
    <property type="match status" value="1"/>
</dbReference>
<keyword evidence="2 7" id="KW-0812">Transmembrane</keyword>
<organism evidence="10 12">
    <name type="scientific">Chitinophaga sancti</name>
    <dbReference type="NCBI Taxonomy" id="1004"/>
    <lineage>
        <taxon>Bacteria</taxon>
        <taxon>Pseudomonadati</taxon>
        <taxon>Bacteroidota</taxon>
        <taxon>Chitinophagia</taxon>
        <taxon>Chitinophagales</taxon>
        <taxon>Chitinophagaceae</taxon>
        <taxon>Chitinophaga</taxon>
    </lineage>
</organism>
<dbReference type="Pfam" id="PF00005">
    <property type="entry name" value="ABC_tran"/>
    <property type="match status" value="1"/>
</dbReference>
<evidence type="ECO:0000256" key="5">
    <source>
        <dbReference type="ARBA" id="ARBA00022989"/>
    </source>
</evidence>
<evidence type="ECO:0000313" key="11">
    <source>
        <dbReference type="EMBL" id="WQG89307.1"/>
    </source>
</evidence>
<accession>A0A1K1QNH0</accession>
<dbReference type="GO" id="GO:0016887">
    <property type="term" value="F:ATP hydrolysis activity"/>
    <property type="evidence" value="ECO:0007669"/>
    <property type="project" value="InterPro"/>
</dbReference>
<dbReference type="InterPro" id="IPR036640">
    <property type="entry name" value="ABC1_TM_sf"/>
</dbReference>
<dbReference type="SUPFAM" id="SSF52540">
    <property type="entry name" value="P-loop containing nucleoside triphosphate hydrolases"/>
    <property type="match status" value="1"/>
</dbReference>
<dbReference type="OrthoDB" id="846150at2"/>
<dbReference type="Gene3D" id="1.20.1560.10">
    <property type="entry name" value="ABC transporter type 1, transmembrane domain"/>
    <property type="match status" value="1"/>
</dbReference>
<evidence type="ECO:0000313" key="10">
    <source>
        <dbReference type="EMBL" id="SFW61448.1"/>
    </source>
</evidence>
<comment type="subcellular location">
    <subcellularLocation>
        <location evidence="1">Cell membrane</location>
        <topology evidence="1">Multi-pass membrane protein</topology>
    </subcellularLocation>
</comment>
<dbReference type="InterPro" id="IPR003593">
    <property type="entry name" value="AAA+_ATPase"/>
</dbReference>
<feature type="domain" description="ABC transporter" evidence="8">
    <location>
        <begin position="322"/>
        <end position="547"/>
    </location>
</feature>
<protein>
    <submittedName>
        <fullName evidence="11">ATP-binding cassette domain-containing protein</fullName>
    </submittedName>
    <submittedName>
        <fullName evidence="10">Putative ATP-binding cassette transporter</fullName>
    </submittedName>
</protein>
<evidence type="ECO:0000256" key="4">
    <source>
        <dbReference type="ARBA" id="ARBA00022840"/>
    </source>
</evidence>
<evidence type="ECO:0000256" key="2">
    <source>
        <dbReference type="ARBA" id="ARBA00022692"/>
    </source>
</evidence>
<evidence type="ECO:0000256" key="3">
    <source>
        <dbReference type="ARBA" id="ARBA00022741"/>
    </source>
</evidence>
<dbReference type="GO" id="GO:0005524">
    <property type="term" value="F:ATP binding"/>
    <property type="evidence" value="ECO:0007669"/>
    <property type="project" value="UniProtKB-KW"/>
</dbReference>
<evidence type="ECO:0000313" key="12">
    <source>
        <dbReference type="Proteomes" id="UP000183788"/>
    </source>
</evidence>
<dbReference type="InterPro" id="IPR039421">
    <property type="entry name" value="Type_1_exporter"/>
</dbReference>
<feature type="transmembrane region" description="Helical" evidence="7">
    <location>
        <begin position="9"/>
        <end position="33"/>
    </location>
</feature>